<name>A0A2P7AYM4_9HYPH</name>
<dbReference type="AlphaFoldDB" id="A0A2P7AYM4"/>
<keyword evidence="2" id="KW-1185">Reference proteome</keyword>
<reference evidence="2" key="1">
    <citation type="submission" date="2017-11" db="EMBL/GenBank/DDBJ databases">
        <authorList>
            <person name="Kuznetsova I."/>
            <person name="Sazanova A."/>
            <person name="Chirak E."/>
            <person name="Safronova V."/>
            <person name="Willems A."/>
        </authorList>
    </citation>
    <scope>NUCLEOTIDE SEQUENCE [LARGE SCALE GENOMIC DNA]</scope>
    <source>
        <strain evidence="2">PEPV15</strain>
    </source>
</reference>
<dbReference type="RefSeq" id="WP_106714603.1">
    <property type="nucleotide sequence ID" value="NZ_JACHXT010000002.1"/>
</dbReference>
<sequence>MKVYIANFGRENYAWPDCLARNTIATMNDISVQGFWEAGDRESYIQNRMKHDKTAAGITPTRPVASRWFNLMTTIVESSGDVWIHREKNQLWWTISRQDAPSFEPLKETFGVGRNVIICHKPCDPWAHVNRAGNKLDWTGLHSRAKEFMFTEGTLQQLRPANAEYALALINGDDLSPWHSLQEWKANAERKKKNPAITFNARQNSIAYMAMMAKGIVATSNGQEVLKTVKNKELRIPDRELEPYLSALLDAQEGLCAITGLQLQHHGYEDDKELLCSLDRIDSDGHYEFDNLQIVCRFVNRWKSNGKDTEFRRLVALLRE</sequence>
<dbReference type="Gene3D" id="3.30.40.220">
    <property type="match status" value="1"/>
</dbReference>
<gene>
    <name evidence="1" type="ORF">CU100_00420</name>
</gene>
<evidence type="ECO:0000313" key="1">
    <source>
        <dbReference type="EMBL" id="PSH59307.1"/>
    </source>
</evidence>
<proteinExistence type="predicted"/>
<dbReference type="OrthoDB" id="7340968at2"/>
<evidence type="ECO:0000313" key="2">
    <source>
        <dbReference type="Proteomes" id="UP000241158"/>
    </source>
</evidence>
<dbReference type="Proteomes" id="UP000241158">
    <property type="component" value="Unassembled WGS sequence"/>
</dbReference>
<organism evidence="1 2">
    <name type="scientific">Phyllobacterium endophyticum</name>
    <dbReference type="NCBI Taxonomy" id="1149773"/>
    <lineage>
        <taxon>Bacteria</taxon>
        <taxon>Pseudomonadati</taxon>
        <taxon>Pseudomonadota</taxon>
        <taxon>Alphaproteobacteria</taxon>
        <taxon>Hyphomicrobiales</taxon>
        <taxon>Phyllobacteriaceae</taxon>
        <taxon>Phyllobacterium</taxon>
    </lineage>
</organism>
<protein>
    <submittedName>
        <fullName evidence="1">Uncharacterized protein</fullName>
    </submittedName>
</protein>
<dbReference type="EMBL" id="PGGN01000001">
    <property type="protein sequence ID" value="PSH59307.1"/>
    <property type="molecule type" value="Genomic_DNA"/>
</dbReference>
<accession>A0A2P7AYM4</accession>
<comment type="caution">
    <text evidence="1">The sequence shown here is derived from an EMBL/GenBank/DDBJ whole genome shotgun (WGS) entry which is preliminary data.</text>
</comment>